<sequence>MRELTLETTVFAMRSQGTCCLNPEQCMCLLMLICIRKHPGDPIKAMPPSAIHRSPWTYLCFICVVPKDTFSPQGMISQAIQKPQILCGQVLGLAALLWVFIDHYQSS</sequence>
<accession>A0A0E9SA81</accession>
<evidence type="ECO:0000313" key="1">
    <source>
        <dbReference type="EMBL" id="JAH37413.1"/>
    </source>
</evidence>
<protein>
    <submittedName>
        <fullName evidence="1">Uncharacterized protein</fullName>
    </submittedName>
</protein>
<reference evidence="1" key="2">
    <citation type="journal article" date="2015" name="Fish Shellfish Immunol.">
        <title>Early steps in the European eel (Anguilla anguilla)-Vibrio vulnificus interaction in the gills: Role of the RtxA13 toxin.</title>
        <authorList>
            <person name="Callol A."/>
            <person name="Pajuelo D."/>
            <person name="Ebbesson L."/>
            <person name="Teles M."/>
            <person name="MacKenzie S."/>
            <person name="Amaro C."/>
        </authorList>
    </citation>
    <scope>NUCLEOTIDE SEQUENCE</scope>
</reference>
<dbReference type="EMBL" id="GBXM01071164">
    <property type="protein sequence ID" value="JAH37413.1"/>
    <property type="molecule type" value="Transcribed_RNA"/>
</dbReference>
<organism evidence="1">
    <name type="scientific">Anguilla anguilla</name>
    <name type="common">European freshwater eel</name>
    <name type="synonym">Muraena anguilla</name>
    <dbReference type="NCBI Taxonomy" id="7936"/>
    <lineage>
        <taxon>Eukaryota</taxon>
        <taxon>Metazoa</taxon>
        <taxon>Chordata</taxon>
        <taxon>Craniata</taxon>
        <taxon>Vertebrata</taxon>
        <taxon>Euteleostomi</taxon>
        <taxon>Actinopterygii</taxon>
        <taxon>Neopterygii</taxon>
        <taxon>Teleostei</taxon>
        <taxon>Anguilliformes</taxon>
        <taxon>Anguillidae</taxon>
        <taxon>Anguilla</taxon>
    </lineage>
</organism>
<reference evidence="1" key="1">
    <citation type="submission" date="2014-11" db="EMBL/GenBank/DDBJ databases">
        <authorList>
            <person name="Amaro Gonzalez C."/>
        </authorList>
    </citation>
    <scope>NUCLEOTIDE SEQUENCE</scope>
</reference>
<name>A0A0E9SA81_ANGAN</name>
<proteinExistence type="predicted"/>
<dbReference type="AlphaFoldDB" id="A0A0E9SA81"/>